<feature type="transmembrane region" description="Helical" evidence="1">
    <location>
        <begin position="187"/>
        <end position="208"/>
    </location>
</feature>
<protein>
    <submittedName>
        <fullName evidence="2">Uncharacterized protein</fullName>
    </submittedName>
</protein>
<feature type="transmembrane region" description="Helical" evidence="1">
    <location>
        <begin position="52"/>
        <end position="73"/>
    </location>
</feature>
<feature type="transmembrane region" description="Helical" evidence="1">
    <location>
        <begin position="158"/>
        <end position="180"/>
    </location>
</feature>
<sequence length="257" mass="29185">MIEFKFASNKLFVLSVVYFMAVIIVSILSGAANGVSNSLFDYVSNNRGGGSASIMPLVLGVLPVIALVLPLMIDQLEKDMIVLRLKHKRKLFYSHFIFSILTSAFFTLVMVLGGIIASFILTGNIDNLWGTKEGTIYFLLDNKAYFPLYIPSVTSVKVWAYIISSRFLATLFIATCVIFLKLILKKNIYVFFVALILFGTDAFFSGRYSLFLGKTRINLETWISPEDQMFNIVYFIFGIVIVYLICLRNYDKKEFYD</sequence>
<feature type="transmembrane region" description="Helical" evidence="1">
    <location>
        <begin position="12"/>
        <end position="32"/>
    </location>
</feature>
<dbReference type="AlphaFoldDB" id="A0A9X3WU84"/>
<evidence type="ECO:0000313" key="3">
    <source>
        <dbReference type="Proteomes" id="UP001145050"/>
    </source>
</evidence>
<evidence type="ECO:0000256" key="1">
    <source>
        <dbReference type="SAM" id="Phobius"/>
    </source>
</evidence>
<keyword evidence="1" id="KW-1133">Transmembrane helix</keyword>
<keyword evidence="1" id="KW-0812">Transmembrane</keyword>
<dbReference type="EMBL" id="JAMQKB010000021">
    <property type="protein sequence ID" value="MDC3425795.1"/>
    <property type="molecule type" value="Genomic_DNA"/>
</dbReference>
<keyword evidence="1" id="KW-0472">Membrane</keyword>
<feature type="transmembrane region" description="Helical" evidence="1">
    <location>
        <begin position="228"/>
        <end position="247"/>
    </location>
</feature>
<dbReference type="RefSeq" id="WP_272437613.1">
    <property type="nucleotide sequence ID" value="NZ_JAMQKB010000021.1"/>
</dbReference>
<organism evidence="2 3">
    <name type="scientific">Terrihalobacillus insolitus</name>
    <dbReference type="NCBI Taxonomy" id="2950438"/>
    <lineage>
        <taxon>Bacteria</taxon>
        <taxon>Bacillati</taxon>
        <taxon>Bacillota</taxon>
        <taxon>Bacilli</taxon>
        <taxon>Bacillales</taxon>
        <taxon>Bacillaceae</taxon>
        <taxon>Terrihalobacillus</taxon>
    </lineage>
</organism>
<proteinExistence type="predicted"/>
<evidence type="ECO:0000313" key="2">
    <source>
        <dbReference type="EMBL" id="MDC3425795.1"/>
    </source>
</evidence>
<gene>
    <name evidence="2" type="ORF">NC797_14905</name>
</gene>
<name>A0A9X3WU84_9BACI</name>
<reference evidence="2" key="1">
    <citation type="submission" date="2022-06" db="EMBL/GenBank/DDBJ databases">
        <title>Aquibacillus sp. a new bacterium isolated from soil saline samples.</title>
        <authorList>
            <person name="Galisteo C."/>
            <person name="De La Haba R."/>
            <person name="Sanchez-Porro C."/>
            <person name="Ventosa A."/>
        </authorList>
    </citation>
    <scope>NUCLEOTIDE SEQUENCE</scope>
    <source>
        <strain evidence="2">3ASR75-11</strain>
    </source>
</reference>
<comment type="caution">
    <text evidence="2">The sequence shown here is derived from an EMBL/GenBank/DDBJ whole genome shotgun (WGS) entry which is preliminary data.</text>
</comment>
<dbReference type="Proteomes" id="UP001145050">
    <property type="component" value="Unassembled WGS sequence"/>
</dbReference>
<accession>A0A9X3WU84</accession>
<keyword evidence="3" id="KW-1185">Reference proteome</keyword>
<feature type="transmembrane region" description="Helical" evidence="1">
    <location>
        <begin position="93"/>
        <end position="121"/>
    </location>
</feature>